<dbReference type="RefSeq" id="WP_343765962.1">
    <property type="nucleotide sequence ID" value="NZ_BAAACF010000001.1"/>
</dbReference>
<proteinExistence type="inferred from homology"/>
<dbReference type="InterPro" id="IPR039424">
    <property type="entry name" value="SBP_5"/>
</dbReference>
<evidence type="ECO:0000259" key="4">
    <source>
        <dbReference type="Pfam" id="PF00496"/>
    </source>
</evidence>
<evidence type="ECO:0000256" key="2">
    <source>
        <dbReference type="ARBA" id="ARBA00022448"/>
    </source>
</evidence>
<protein>
    <submittedName>
        <fullName evidence="5">Peptide ABC transporter substrate-binding protein</fullName>
    </submittedName>
</protein>
<dbReference type="Gene3D" id="3.90.76.10">
    <property type="entry name" value="Dipeptide-binding Protein, Domain 1"/>
    <property type="match status" value="1"/>
</dbReference>
<dbReference type="Pfam" id="PF00496">
    <property type="entry name" value="SBP_bac_5"/>
    <property type="match status" value="1"/>
</dbReference>
<keyword evidence="2" id="KW-0813">Transport</keyword>
<reference evidence="6" key="1">
    <citation type="journal article" date="2019" name="Int. J. Syst. Evol. Microbiol.">
        <title>The Global Catalogue of Microorganisms (GCM) 10K type strain sequencing project: providing services to taxonomists for standard genome sequencing and annotation.</title>
        <authorList>
            <consortium name="The Broad Institute Genomics Platform"/>
            <consortium name="The Broad Institute Genome Sequencing Center for Infectious Disease"/>
            <person name="Wu L."/>
            <person name="Ma J."/>
        </authorList>
    </citation>
    <scope>NUCLEOTIDE SEQUENCE [LARGE SCALE GENOMIC DNA]</scope>
    <source>
        <strain evidence="6">JCM 1405</strain>
    </source>
</reference>
<evidence type="ECO:0000313" key="6">
    <source>
        <dbReference type="Proteomes" id="UP001500339"/>
    </source>
</evidence>
<dbReference type="InterPro" id="IPR000914">
    <property type="entry name" value="SBP_5_dom"/>
</dbReference>
<dbReference type="CDD" id="cd08504">
    <property type="entry name" value="PBP2_OppA"/>
    <property type="match status" value="1"/>
</dbReference>
<dbReference type="SUPFAM" id="SSF53850">
    <property type="entry name" value="Periplasmic binding protein-like II"/>
    <property type="match status" value="1"/>
</dbReference>
<evidence type="ECO:0000256" key="3">
    <source>
        <dbReference type="ARBA" id="ARBA00022729"/>
    </source>
</evidence>
<accession>A0ABP3TTW8</accession>
<evidence type="ECO:0000256" key="1">
    <source>
        <dbReference type="ARBA" id="ARBA00005695"/>
    </source>
</evidence>
<keyword evidence="3" id="KW-0732">Signal</keyword>
<comment type="similarity">
    <text evidence="1">Belongs to the bacterial solute-binding protein 5 family.</text>
</comment>
<dbReference type="EMBL" id="BAAACF010000001">
    <property type="protein sequence ID" value="GAA0717905.1"/>
    <property type="molecule type" value="Genomic_DNA"/>
</dbReference>
<dbReference type="PANTHER" id="PTHR30290">
    <property type="entry name" value="PERIPLASMIC BINDING COMPONENT OF ABC TRANSPORTER"/>
    <property type="match status" value="1"/>
</dbReference>
<name>A0ABP3TTW8_9CLOT</name>
<comment type="caution">
    <text evidence="5">The sequence shown here is derived from an EMBL/GenBank/DDBJ whole genome shotgun (WGS) entry which is preliminary data.</text>
</comment>
<dbReference type="Gene3D" id="3.40.190.10">
    <property type="entry name" value="Periplasmic binding protein-like II"/>
    <property type="match status" value="2"/>
</dbReference>
<dbReference type="PIRSF" id="PIRSF002741">
    <property type="entry name" value="MppA"/>
    <property type="match status" value="1"/>
</dbReference>
<dbReference type="Proteomes" id="UP001500339">
    <property type="component" value="Unassembled WGS sequence"/>
</dbReference>
<evidence type="ECO:0000313" key="5">
    <source>
        <dbReference type="EMBL" id="GAA0717905.1"/>
    </source>
</evidence>
<organism evidence="5 6">
    <name type="scientific">Clostridium malenominatum</name>
    <dbReference type="NCBI Taxonomy" id="1539"/>
    <lineage>
        <taxon>Bacteria</taxon>
        <taxon>Bacillati</taxon>
        <taxon>Bacillota</taxon>
        <taxon>Clostridia</taxon>
        <taxon>Eubacteriales</taxon>
        <taxon>Clostridiaceae</taxon>
        <taxon>Clostridium</taxon>
    </lineage>
</organism>
<dbReference type="Gene3D" id="3.10.105.10">
    <property type="entry name" value="Dipeptide-binding Protein, Domain 3"/>
    <property type="match status" value="2"/>
</dbReference>
<dbReference type="InterPro" id="IPR030678">
    <property type="entry name" value="Peptide/Ni-bd"/>
</dbReference>
<feature type="domain" description="Solute-binding protein family 5" evidence="4">
    <location>
        <begin position="73"/>
        <end position="335"/>
    </location>
</feature>
<gene>
    <name evidence="5" type="ORF">GCM10008905_03950</name>
</gene>
<dbReference type="PANTHER" id="PTHR30290:SF9">
    <property type="entry name" value="OLIGOPEPTIDE-BINDING PROTEIN APPA"/>
    <property type="match status" value="1"/>
</dbReference>
<keyword evidence="6" id="KW-1185">Reference proteome</keyword>
<sequence length="497" mass="58473">MKKYISFIISIVLLLNGCVVRKENRSYGTTTIVYGVESFPKDLILMEDIKNKYNYLLANLFEGLVKKDDEGNIIPGLAYKWDISEDGSKYTFKIRHDAKWSDGNEITSRDFVYFFSEILKQDVKNTFNYHLDYVNGIEEYRKGNLSFDETGIKEIDKNTLEINLKYPCLYLLDILSSPLYALRKVNYTLVSWKEDFQYILYSGAYKINNFNNDMLELGVNKNYWDGENTKNYKIIIQNEESEEGVLAAFETSRIDFFKIYSTSTNYTTKEDTYILQKNSSFSKALAFNCESEKVKDVELRKNIYKSIDREYLGKSVLKDTALPWEYSNPVEVLEKEYDNINLQLIYEKNKYNYEVAREIKTLIKDKLNINLTLIPLEGLEIEEKLEKGNYDLALIDIIKEYDNSLSFYEKLSSYNAFNTFNYKNSNYDDIINKVKKTADEAKYKEFLREGEKILIKDMPIIPLFSEKNLIYTKNNIYNIFLDYEGNILFNNISFNNM</sequence>